<dbReference type="InterPro" id="IPR053147">
    <property type="entry name" value="Hsp_HslJ-like"/>
</dbReference>
<gene>
    <name evidence="3" type="ORF">H1R16_02365</name>
    <name evidence="2" type="ORF">H2507_00905</name>
</gene>
<accession>A0A7D7LR51</accession>
<reference evidence="5" key="2">
    <citation type="submission" date="2020-07" db="EMBL/GenBank/DDBJ databases">
        <title>Flavobacterium sp. xlx-214.</title>
        <authorList>
            <person name="Yang C."/>
        </authorList>
    </citation>
    <scope>NUCLEOTIDE SEQUENCE [LARGE SCALE GENOMIC DNA]</scope>
    <source>
        <strain evidence="5">CX-624</strain>
    </source>
</reference>
<dbReference type="RefSeq" id="WP_181885842.1">
    <property type="nucleotide sequence ID" value="NZ_CP059472.1"/>
</dbReference>
<dbReference type="PROSITE" id="PS51257">
    <property type="entry name" value="PROKAR_LIPOPROTEIN"/>
    <property type="match status" value="1"/>
</dbReference>
<name>A0A7D7LR51_9FLAO</name>
<evidence type="ECO:0000313" key="3">
    <source>
        <dbReference type="EMBL" id="QMS98874.1"/>
    </source>
</evidence>
<dbReference type="AlphaFoldDB" id="A0A7D7LR51"/>
<feature type="domain" description="DUF306" evidence="1">
    <location>
        <begin position="143"/>
        <end position="250"/>
    </location>
</feature>
<dbReference type="Gene3D" id="2.40.128.270">
    <property type="match status" value="2"/>
</dbReference>
<keyword evidence="5" id="KW-1185">Reference proteome</keyword>
<proteinExistence type="predicted"/>
<evidence type="ECO:0000313" key="2">
    <source>
        <dbReference type="EMBL" id="MBA5245720.1"/>
    </source>
</evidence>
<dbReference type="Proteomes" id="UP000515349">
    <property type="component" value="Chromosome"/>
</dbReference>
<sequence length="255" mass="28071">MKLLMTAVLTAIVTSCTPMQNTKTEVSNTANKTWELVSLDGQQMNATLPVYISLDGTNKVSGKTGCNTLIGNYFITNGTQIRFSQLASSRMMCAPADMNIEKDVLEVLSTADNFTLIDGKLMLNVGRRAPLAVFEEMSTNPVLNKYWKLTVLDGKPVTMEAAQEREAHFILRSNGSLSGFGGCNGFSGSYELKDNNRILFNENMAVTMRACAELKMDERAFLNVFHNADSYTLNGDTLHLKKGNSALAVFEAIYF</sequence>
<evidence type="ECO:0000313" key="5">
    <source>
        <dbReference type="Proteomes" id="UP000539710"/>
    </source>
</evidence>
<dbReference type="Pfam" id="PF03724">
    <property type="entry name" value="META"/>
    <property type="match status" value="2"/>
</dbReference>
<reference evidence="3 4" key="1">
    <citation type="submission" date="2020-07" db="EMBL/GenBank/DDBJ databases">
        <title>Chryseobacterium sp.cx-624.</title>
        <authorList>
            <person name="Yang C."/>
        </authorList>
    </citation>
    <scope>NUCLEOTIDE SEQUENCE [LARGE SCALE GENOMIC DNA]</scope>
    <source>
        <strain evidence="3">Cx-624</strain>
        <strain evidence="4">cx-624</strain>
    </source>
</reference>
<feature type="domain" description="DUF306" evidence="1">
    <location>
        <begin position="28"/>
        <end position="134"/>
    </location>
</feature>
<dbReference type="KEGG" id="cbau:H1R16_02365"/>
<organism evidence="3 4">
    <name type="scientific">Marnyiella aurantia</name>
    <dbReference type="NCBI Taxonomy" id="2758037"/>
    <lineage>
        <taxon>Bacteria</taxon>
        <taxon>Pseudomonadati</taxon>
        <taxon>Bacteroidota</taxon>
        <taxon>Flavobacteriia</taxon>
        <taxon>Flavobacteriales</taxon>
        <taxon>Weeksellaceae</taxon>
        <taxon>Marnyiella</taxon>
    </lineage>
</organism>
<dbReference type="InterPro" id="IPR038670">
    <property type="entry name" value="HslJ-like_sf"/>
</dbReference>
<dbReference type="InterPro" id="IPR005184">
    <property type="entry name" value="DUF306_Meta_HslJ"/>
</dbReference>
<dbReference type="PANTHER" id="PTHR35535:SF1">
    <property type="entry name" value="HEAT SHOCK PROTEIN HSLJ"/>
    <property type="match status" value="1"/>
</dbReference>
<dbReference type="PANTHER" id="PTHR35535">
    <property type="entry name" value="HEAT SHOCK PROTEIN HSLJ"/>
    <property type="match status" value="1"/>
</dbReference>
<reference evidence="2" key="3">
    <citation type="submission" date="2020-07" db="EMBL/GenBank/DDBJ databases">
        <authorList>
            <person name="Yang C."/>
        </authorList>
    </citation>
    <scope>NUCLEOTIDE SEQUENCE</scope>
    <source>
        <strain evidence="2">Cx-624</strain>
    </source>
</reference>
<evidence type="ECO:0000313" key="4">
    <source>
        <dbReference type="Proteomes" id="UP000515349"/>
    </source>
</evidence>
<dbReference type="Proteomes" id="UP000539710">
    <property type="component" value="Unassembled WGS sequence"/>
</dbReference>
<evidence type="ECO:0000259" key="1">
    <source>
        <dbReference type="Pfam" id="PF03724"/>
    </source>
</evidence>
<protein>
    <submittedName>
        <fullName evidence="3">META domain-containing protein</fullName>
    </submittedName>
</protein>
<dbReference type="EMBL" id="CP059472">
    <property type="protein sequence ID" value="QMS98874.1"/>
    <property type="molecule type" value="Genomic_DNA"/>
</dbReference>
<dbReference type="EMBL" id="JACEUX010000001">
    <property type="protein sequence ID" value="MBA5245720.1"/>
    <property type="molecule type" value="Genomic_DNA"/>
</dbReference>